<dbReference type="AlphaFoldDB" id="A0A2Z2ML53"/>
<dbReference type="KEGG" id="tbs:A3L01_08910"/>
<dbReference type="EMBL" id="CP015101">
    <property type="protein sequence ID" value="ASJ05475.1"/>
    <property type="molecule type" value="Genomic_DNA"/>
</dbReference>
<dbReference type="RefSeq" id="WP_088865473.1">
    <property type="nucleotide sequence ID" value="NZ_CP015101.1"/>
</dbReference>
<dbReference type="InterPro" id="IPR050684">
    <property type="entry name" value="HTH-Siroheme_Decarb"/>
</dbReference>
<dbReference type="GeneID" id="33326894"/>
<dbReference type="PANTHER" id="PTHR43413">
    <property type="entry name" value="TRANSCRIPTIONAL REGULATOR, ASNC FAMILY"/>
    <property type="match status" value="1"/>
</dbReference>
<dbReference type="PANTHER" id="PTHR43413:SF4">
    <property type="entry name" value="HTH-TYPE TRANSCRIPTIONAL REGULATOR LYSM"/>
    <property type="match status" value="1"/>
</dbReference>
<dbReference type="SUPFAM" id="SSF46785">
    <property type="entry name" value="Winged helix' DNA-binding domain"/>
    <property type="match status" value="1"/>
</dbReference>
<sequence length="305" mass="36023">MGEPIMEELEFLVEILEKHPLDSLKKIAEEEGIDYYRLKRLYDKYYGKYLTVSAFVSLKRLGLRTYVAFLTVPPDRLLEVGIRMSQNPFIGYMNPGYGFKNGLSIIFYTPDDQRDKIDEFLSQYADDYEYYEARAYPYDGDDNFGNWDLSYDYAPLLDILKWDARTPITEIARELGKSRPTVRYMINRLREEDILLEFVPMIDMNVHDRAVIGLTKELDESVLERFKEYEIMVGVLPGYGYIFEWYFSSKEDLGSKVLEFSGYVEKLLIEYFEPTFKELNDKNARTRYARMVKKDGSGYRSILEF</sequence>
<evidence type="ECO:0000313" key="2">
    <source>
        <dbReference type="Proteomes" id="UP000250272"/>
    </source>
</evidence>
<dbReference type="OrthoDB" id="14434at2157"/>
<dbReference type="Pfam" id="PF13412">
    <property type="entry name" value="HTH_24"/>
    <property type="match status" value="1"/>
</dbReference>
<evidence type="ECO:0000313" key="1">
    <source>
        <dbReference type="EMBL" id="ASJ05475.1"/>
    </source>
</evidence>
<organism evidence="1 2">
    <name type="scientific">Thermococcus barossii</name>
    <dbReference type="NCBI Taxonomy" id="54077"/>
    <lineage>
        <taxon>Archaea</taxon>
        <taxon>Methanobacteriati</taxon>
        <taxon>Methanobacteriota</taxon>
        <taxon>Thermococci</taxon>
        <taxon>Thermococcales</taxon>
        <taxon>Thermococcaceae</taxon>
        <taxon>Thermococcus</taxon>
    </lineage>
</organism>
<name>A0A2Z2ML53_9EURY</name>
<dbReference type="InterPro" id="IPR036388">
    <property type="entry name" value="WH-like_DNA-bd_sf"/>
</dbReference>
<dbReference type="Proteomes" id="UP000250272">
    <property type="component" value="Chromosome"/>
</dbReference>
<protein>
    <submittedName>
        <fullName evidence="1">Transcriptional regulator</fullName>
    </submittedName>
</protein>
<reference evidence="1 2" key="1">
    <citation type="submission" date="2016-04" db="EMBL/GenBank/DDBJ databases">
        <title>Complete genome sequence of Thermococcus barossii type strain SHCK-94.</title>
        <authorList>
            <person name="Oger P.M."/>
        </authorList>
    </citation>
    <scope>NUCLEOTIDE SEQUENCE [LARGE SCALE GENOMIC DNA]</scope>
    <source>
        <strain evidence="1 2">SHCK-94</strain>
    </source>
</reference>
<dbReference type="Gene3D" id="1.10.10.10">
    <property type="entry name" value="Winged helix-like DNA-binding domain superfamily/Winged helix DNA-binding domain"/>
    <property type="match status" value="1"/>
</dbReference>
<dbReference type="InterPro" id="IPR036390">
    <property type="entry name" value="WH_DNA-bd_sf"/>
</dbReference>
<keyword evidence="2" id="KW-1185">Reference proteome</keyword>
<accession>A0A2Z2ML53</accession>
<proteinExistence type="predicted"/>
<gene>
    <name evidence="1" type="ORF">A3L01_08910</name>
</gene>